<feature type="transmembrane region" description="Helical" evidence="1">
    <location>
        <begin position="87"/>
        <end position="113"/>
    </location>
</feature>
<dbReference type="PANTHER" id="PTHR30221:SF1">
    <property type="entry name" value="SMALL-CONDUCTANCE MECHANOSENSITIVE CHANNEL"/>
    <property type="match status" value="1"/>
</dbReference>
<evidence type="ECO:0000313" key="2">
    <source>
        <dbReference type="EMBL" id="OGY99169.1"/>
    </source>
</evidence>
<accession>A0A1G2CEK2</accession>
<dbReference type="Proteomes" id="UP000178796">
    <property type="component" value="Unassembled WGS sequence"/>
</dbReference>
<organism evidence="2 3">
    <name type="scientific">Candidatus Liptonbacteria bacterium RIFCSPHIGHO2_12_FULL_60_13</name>
    <dbReference type="NCBI Taxonomy" id="1798648"/>
    <lineage>
        <taxon>Bacteria</taxon>
        <taxon>Candidatus Liptoniibacteriota</taxon>
    </lineage>
</organism>
<feature type="transmembrane region" description="Helical" evidence="1">
    <location>
        <begin position="185"/>
        <end position="207"/>
    </location>
</feature>
<dbReference type="Gene3D" id="1.10.287.1260">
    <property type="match status" value="1"/>
</dbReference>
<gene>
    <name evidence="2" type="ORF">A3E09_01000</name>
</gene>
<evidence type="ECO:0008006" key="4">
    <source>
        <dbReference type="Google" id="ProtNLM"/>
    </source>
</evidence>
<keyword evidence="1" id="KW-1133">Transmembrane helix</keyword>
<proteinExistence type="predicted"/>
<dbReference type="InterPro" id="IPR008910">
    <property type="entry name" value="MSC_TM_helix"/>
</dbReference>
<evidence type="ECO:0000256" key="1">
    <source>
        <dbReference type="SAM" id="Phobius"/>
    </source>
</evidence>
<name>A0A1G2CEK2_9BACT</name>
<feature type="transmembrane region" description="Helical" evidence="1">
    <location>
        <begin position="24"/>
        <end position="49"/>
    </location>
</feature>
<dbReference type="Pfam" id="PF05552">
    <property type="entry name" value="MS_channel_1st_1"/>
    <property type="match status" value="2"/>
</dbReference>
<dbReference type="PANTHER" id="PTHR30221">
    <property type="entry name" value="SMALL-CONDUCTANCE MECHANOSENSITIVE CHANNEL"/>
    <property type="match status" value="1"/>
</dbReference>
<feature type="transmembrane region" description="Helical" evidence="1">
    <location>
        <begin position="119"/>
        <end position="144"/>
    </location>
</feature>
<dbReference type="InterPro" id="IPR045275">
    <property type="entry name" value="MscS_archaea/bacteria_type"/>
</dbReference>
<sequence>MLIRTWTGVFAESLQNLWLGAVDYIPTLVGALVIFIVGLIVSSGLGTLVERLVGTLKVDALLMRLGVGTYFERAGLRLNSGRFVGQLVYWFIFIAFLLAASDILGFAALSTFLTDVLNYIPNIIIAVLVMLAAVVIGNFLKGLVMASVLSARMHAAHFLGALTWWAVIVFGLLTAFVQLGIATSIINTVITGLIAMVALAGGLAFGLGGKDYAAHLLERLRHQTEGK</sequence>
<comment type="caution">
    <text evidence="2">The sequence shown here is derived from an EMBL/GenBank/DDBJ whole genome shotgun (WGS) entry which is preliminary data.</text>
</comment>
<feature type="transmembrane region" description="Helical" evidence="1">
    <location>
        <begin position="156"/>
        <end position="179"/>
    </location>
</feature>
<evidence type="ECO:0000313" key="3">
    <source>
        <dbReference type="Proteomes" id="UP000178796"/>
    </source>
</evidence>
<dbReference type="GO" id="GO:0008381">
    <property type="term" value="F:mechanosensitive monoatomic ion channel activity"/>
    <property type="evidence" value="ECO:0007669"/>
    <property type="project" value="InterPro"/>
</dbReference>
<dbReference type="EMBL" id="MHKY01000016">
    <property type="protein sequence ID" value="OGY99169.1"/>
    <property type="molecule type" value="Genomic_DNA"/>
</dbReference>
<protein>
    <recommendedName>
        <fullName evidence="4">Small-conductance mechanosensitive ion channel</fullName>
    </recommendedName>
</protein>
<dbReference type="AlphaFoldDB" id="A0A1G2CEK2"/>
<keyword evidence="1" id="KW-0472">Membrane</keyword>
<reference evidence="2 3" key="1">
    <citation type="journal article" date="2016" name="Nat. Commun.">
        <title>Thousands of microbial genomes shed light on interconnected biogeochemical processes in an aquifer system.</title>
        <authorList>
            <person name="Anantharaman K."/>
            <person name="Brown C.T."/>
            <person name="Hug L.A."/>
            <person name="Sharon I."/>
            <person name="Castelle C.J."/>
            <person name="Probst A.J."/>
            <person name="Thomas B.C."/>
            <person name="Singh A."/>
            <person name="Wilkins M.J."/>
            <person name="Karaoz U."/>
            <person name="Brodie E.L."/>
            <person name="Williams K.H."/>
            <person name="Hubbard S.S."/>
            <person name="Banfield J.F."/>
        </authorList>
    </citation>
    <scope>NUCLEOTIDE SEQUENCE [LARGE SCALE GENOMIC DNA]</scope>
</reference>
<keyword evidence="1" id="KW-0812">Transmembrane</keyword>